<feature type="non-terminal residue" evidence="3">
    <location>
        <position position="600"/>
    </location>
</feature>
<dbReference type="Pfam" id="PF08486">
    <property type="entry name" value="SpoIID"/>
    <property type="match status" value="1"/>
</dbReference>
<evidence type="ECO:0000256" key="1">
    <source>
        <dbReference type="SAM" id="Phobius"/>
    </source>
</evidence>
<reference evidence="3 4" key="1">
    <citation type="submission" date="2024-09" db="EMBL/GenBank/DDBJ databases">
        <authorList>
            <person name="Sun Q."/>
            <person name="Mori K."/>
        </authorList>
    </citation>
    <scope>NUCLEOTIDE SEQUENCE [LARGE SCALE GENOMIC DNA]</scope>
    <source>
        <strain evidence="3 4">JCM 15389</strain>
    </source>
</reference>
<evidence type="ECO:0000313" key="4">
    <source>
        <dbReference type="Proteomes" id="UP001589788"/>
    </source>
</evidence>
<feature type="domain" description="Sporulation stage II protein D amidase enhancer LytB N-terminal" evidence="2">
    <location>
        <begin position="251"/>
        <end position="349"/>
    </location>
</feature>
<sequence>MAPFGPGLRRGLRRARRSAAVLAMSMAAAGVGVLGLWPAQGAAAGSSPPSGVTLEVRGYGHGRGMGQYGALGYALEDGWSYQQILEHYYGQLVDGGATELGTLAQAQVGTTGLNSDQAPIRVDLDQLAGQPVTVTSASAFTVTGTGLASALSVPAGGAVRFELVGSTPQSASWEVFVNDGGGPGACAGGANGWGAPVASGVQDPTATPSSPAPFPATGPIDDQLLEVCSTGGFYRGSISGAVEPTQPPVAQTVDTLPLGQYVADSAAAESPGDWATLGAPGPQGQPAGFQQTEAQVVAARSYAVAEALAGGYDGVAAICASTACQAYPGVADENPEDDLAALDTAGQVVLLPDGAPALTEYSASTGGETAPGSGPGGFAAVVDQGDGICNDQVCNPYHAYLATVPASAIEAAYPSIGTFQSLTVLQRNGLGPLGGRVLTLQLTGSAGTVTTSGSAFAAAVAASTSDQLDAPGGTFAASGILSDWFALAGTQGTAETGYWLDEANGGVLTFGDAPFFGSAGDLQLAAPVVGMAATPGDAGYWLVAADGGVFSFGDAPYLGNTYSLGLTGLGGARPLAAPVVGMAAAPGGGGYWLVGADGGV</sequence>
<dbReference type="InterPro" id="IPR013693">
    <property type="entry name" value="SpoIID/LytB_N"/>
</dbReference>
<organism evidence="3 4">
    <name type="scientific">Aciditerrimonas ferrireducens</name>
    <dbReference type="NCBI Taxonomy" id="667306"/>
    <lineage>
        <taxon>Bacteria</taxon>
        <taxon>Bacillati</taxon>
        <taxon>Actinomycetota</taxon>
        <taxon>Acidimicrobiia</taxon>
        <taxon>Acidimicrobiales</taxon>
        <taxon>Acidimicrobiaceae</taxon>
        <taxon>Aciditerrimonas</taxon>
    </lineage>
</organism>
<protein>
    <submittedName>
        <fullName evidence="3">SpoIID/LytB domain-containing protein</fullName>
    </submittedName>
</protein>
<keyword evidence="1" id="KW-0472">Membrane</keyword>
<dbReference type="EMBL" id="JBHLYQ010000185">
    <property type="protein sequence ID" value="MFC0082907.1"/>
    <property type="molecule type" value="Genomic_DNA"/>
</dbReference>
<evidence type="ECO:0000313" key="3">
    <source>
        <dbReference type="EMBL" id="MFC0082907.1"/>
    </source>
</evidence>
<keyword evidence="1" id="KW-1133">Transmembrane helix</keyword>
<name>A0ABV6C7D5_9ACTN</name>
<keyword evidence="1" id="KW-0812">Transmembrane</keyword>
<gene>
    <name evidence="3" type="ORF">ACFFRE_12285</name>
</gene>
<dbReference type="Proteomes" id="UP001589788">
    <property type="component" value="Unassembled WGS sequence"/>
</dbReference>
<feature type="transmembrane region" description="Helical" evidence="1">
    <location>
        <begin position="20"/>
        <end position="39"/>
    </location>
</feature>
<evidence type="ECO:0000259" key="2">
    <source>
        <dbReference type="Pfam" id="PF08486"/>
    </source>
</evidence>
<keyword evidence="4" id="KW-1185">Reference proteome</keyword>
<comment type="caution">
    <text evidence="3">The sequence shown here is derived from an EMBL/GenBank/DDBJ whole genome shotgun (WGS) entry which is preliminary data.</text>
</comment>
<dbReference type="RefSeq" id="WP_377790605.1">
    <property type="nucleotide sequence ID" value="NZ_JBHLYQ010000185.1"/>
</dbReference>
<proteinExistence type="predicted"/>
<accession>A0ABV6C7D5</accession>